<dbReference type="SUPFAM" id="SSF50475">
    <property type="entry name" value="FMN-binding split barrel"/>
    <property type="match status" value="1"/>
</dbReference>
<reference evidence="1 2" key="1">
    <citation type="submission" date="2017-05" db="EMBL/GenBank/DDBJ databases">
        <title>Complete and WGS of Bordetella genogroups.</title>
        <authorList>
            <person name="Spilker T."/>
            <person name="LiPuma J."/>
        </authorList>
    </citation>
    <scope>NUCLEOTIDE SEQUENCE [LARGE SCALE GENOMIC DNA]</scope>
    <source>
        <strain evidence="1 2">AU10456</strain>
    </source>
</reference>
<dbReference type="InterPro" id="IPR007396">
    <property type="entry name" value="TR_PAI2-type"/>
</dbReference>
<evidence type="ECO:0000313" key="1">
    <source>
        <dbReference type="EMBL" id="OZI48995.1"/>
    </source>
</evidence>
<gene>
    <name evidence="1" type="ORF">CAL25_15340</name>
</gene>
<comment type="caution">
    <text evidence="1">The sequence shown here is derived from an EMBL/GenBank/DDBJ whole genome shotgun (WGS) entry which is preliminary data.</text>
</comment>
<dbReference type="AlphaFoldDB" id="A0A261THV1"/>
<dbReference type="InterPro" id="IPR012349">
    <property type="entry name" value="Split_barrel_FMN-bd"/>
</dbReference>
<protein>
    <submittedName>
        <fullName evidence="1">Transcriptional regulator</fullName>
    </submittedName>
</protein>
<proteinExistence type="predicted"/>
<dbReference type="PANTHER" id="PTHR35802:SF1">
    <property type="entry name" value="PROTEASE SYNTHASE AND SPORULATION PROTEIN PAI 2"/>
    <property type="match status" value="1"/>
</dbReference>
<keyword evidence="2" id="KW-1185">Reference proteome</keyword>
<dbReference type="EMBL" id="NEVP01000009">
    <property type="protein sequence ID" value="OZI48995.1"/>
    <property type="molecule type" value="Genomic_DNA"/>
</dbReference>
<dbReference type="Gene3D" id="2.30.110.10">
    <property type="entry name" value="Electron Transport, Fmn-binding Protein, Chain A"/>
    <property type="match status" value="1"/>
</dbReference>
<name>A0A261THV1_9BORD</name>
<organism evidence="1 2">
    <name type="scientific">Bordetella genomosp. 5</name>
    <dbReference type="NCBI Taxonomy" id="1395608"/>
    <lineage>
        <taxon>Bacteria</taxon>
        <taxon>Pseudomonadati</taxon>
        <taxon>Pseudomonadota</taxon>
        <taxon>Betaproteobacteria</taxon>
        <taxon>Burkholderiales</taxon>
        <taxon>Alcaligenaceae</taxon>
        <taxon>Bordetella</taxon>
    </lineage>
</organism>
<sequence>MYVPEHFAVADEASLHELIRSHPMGTLITHGAAGLDANHVPFELEVAGGKTILHAHVARNNSVWQDVRDGDAVLAVFRAGDAYISPNWYPSKHEAHRQVPTWNYRVVHAHGTITVRDDERYVRGVVARLTRTHEATQPKPWKMTDSAPEYIDALLKAIVGIQIDVTRLVGKDKLSQNKDRRDLESAGHAVQAQGGAEIGAAMLACAKAKP</sequence>
<dbReference type="Pfam" id="PF04299">
    <property type="entry name" value="FMN_bind_2"/>
    <property type="match status" value="1"/>
</dbReference>
<dbReference type="Proteomes" id="UP000216913">
    <property type="component" value="Unassembled WGS sequence"/>
</dbReference>
<dbReference type="OrthoDB" id="9794948at2"/>
<accession>A0A261THV1</accession>
<dbReference type="PIRSF" id="PIRSF010372">
    <property type="entry name" value="PaiB"/>
    <property type="match status" value="1"/>
</dbReference>
<evidence type="ECO:0000313" key="2">
    <source>
        <dbReference type="Proteomes" id="UP000216913"/>
    </source>
</evidence>
<dbReference type="RefSeq" id="WP_094801413.1">
    <property type="nucleotide sequence ID" value="NZ_NEVP01000009.1"/>
</dbReference>
<dbReference type="PANTHER" id="PTHR35802">
    <property type="entry name" value="PROTEASE SYNTHASE AND SPORULATION PROTEIN PAI 2"/>
    <property type="match status" value="1"/>
</dbReference>